<dbReference type="PROSITE" id="PS00383">
    <property type="entry name" value="TYR_PHOSPHATASE_1"/>
    <property type="match status" value="2"/>
</dbReference>
<feature type="domain" description="Tyrosine-protein phosphatase" evidence="4">
    <location>
        <begin position="160"/>
        <end position="241"/>
    </location>
</feature>
<reference evidence="7" key="1">
    <citation type="submission" date="2025-08" db="UniProtKB">
        <authorList>
            <consortium name="RefSeq"/>
        </authorList>
    </citation>
    <scope>IDENTIFICATION</scope>
</reference>
<dbReference type="SMART" id="SM00404">
    <property type="entry name" value="PTPc_motif"/>
    <property type="match status" value="2"/>
</dbReference>
<evidence type="ECO:0000256" key="2">
    <source>
        <dbReference type="ARBA" id="ARBA00022989"/>
    </source>
</evidence>
<organism evidence="6 7">
    <name type="scientific">Galeopterus variegatus</name>
    <name type="common">Malayan flying lemur</name>
    <name type="synonym">Cynocephalus variegatus</name>
    <dbReference type="NCBI Taxonomy" id="482537"/>
    <lineage>
        <taxon>Eukaryota</taxon>
        <taxon>Metazoa</taxon>
        <taxon>Chordata</taxon>
        <taxon>Craniata</taxon>
        <taxon>Vertebrata</taxon>
        <taxon>Euteleostomi</taxon>
        <taxon>Mammalia</taxon>
        <taxon>Eutheria</taxon>
        <taxon>Euarchontoglires</taxon>
        <taxon>Dermoptera</taxon>
        <taxon>Cynocephalidae</taxon>
        <taxon>Galeopterus</taxon>
    </lineage>
</organism>
<evidence type="ECO:0000256" key="1">
    <source>
        <dbReference type="ARBA" id="ARBA00022692"/>
    </source>
</evidence>
<dbReference type="Pfam" id="PF00102">
    <property type="entry name" value="Y_phosphatase"/>
    <property type="match status" value="2"/>
</dbReference>
<gene>
    <name evidence="7" type="primary">LOC103592631</name>
</gene>
<name>A0ABM0QZ70_GALVR</name>
<protein>
    <submittedName>
        <fullName evidence="7">Phosphatidylinositol phosphatase PTPRQ-like</fullName>
    </submittedName>
</protein>
<evidence type="ECO:0000313" key="7">
    <source>
        <dbReference type="RefSeq" id="XP_008573661.1"/>
    </source>
</evidence>
<dbReference type="InterPro" id="IPR000242">
    <property type="entry name" value="PTP_cat"/>
</dbReference>
<dbReference type="InterPro" id="IPR029021">
    <property type="entry name" value="Prot-tyrosine_phosphatase-like"/>
</dbReference>
<proteinExistence type="predicted"/>
<evidence type="ECO:0000313" key="6">
    <source>
        <dbReference type="Proteomes" id="UP000694923"/>
    </source>
</evidence>
<dbReference type="PRINTS" id="PR00700">
    <property type="entry name" value="PRTYPHPHTASE"/>
</dbReference>
<keyword evidence="2" id="KW-1133">Transmembrane helix</keyword>
<keyword evidence="2" id="KW-0472">Membrane</keyword>
<dbReference type="InterPro" id="IPR016130">
    <property type="entry name" value="Tyr_Pase_AS"/>
</dbReference>
<keyword evidence="6" id="KW-1185">Reference proteome</keyword>
<dbReference type="RefSeq" id="XP_008573661.1">
    <property type="nucleotide sequence ID" value="XM_008575439.1"/>
</dbReference>
<feature type="domain" description="Tyrosine specific protein phosphatases" evidence="5">
    <location>
        <begin position="80"/>
        <end position="146"/>
    </location>
</feature>
<keyword evidence="1" id="KW-0812">Transmembrane</keyword>
<dbReference type="Gene3D" id="3.90.190.10">
    <property type="entry name" value="Protein tyrosine phosphatase superfamily"/>
    <property type="match status" value="2"/>
</dbReference>
<feature type="domain" description="Tyrosine-protein phosphatase" evidence="4">
    <location>
        <begin position="1"/>
        <end position="159"/>
    </location>
</feature>
<dbReference type="SMART" id="SM00194">
    <property type="entry name" value="PTPc"/>
    <property type="match status" value="1"/>
</dbReference>
<dbReference type="InterPro" id="IPR003595">
    <property type="entry name" value="Tyr_Pase_cat"/>
</dbReference>
<dbReference type="Proteomes" id="UP000694923">
    <property type="component" value="Unplaced"/>
</dbReference>
<dbReference type="PANTHER" id="PTHR46957">
    <property type="entry name" value="CYTOKINE RECEPTOR"/>
    <property type="match status" value="1"/>
</dbReference>
<dbReference type="PROSITE" id="PS50055">
    <property type="entry name" value="TYR_PHOSPHATASE_PTP"/>
    <property type="match status" value="2"/>
</dbReference>
<dbReference type="SUPFAM" id="SSF52799">
    <property type="entry name" value="(Phosphotyrosine protein) phosphatases II"/>
    <property type="match status" value="2"/>
</dbReference>
<feature type="domain" description="Tyrosine specific protein phosphatases" evidence="5">
    <location>
        <begin position="175"/>
        <end position="246"/>
    </location>
</feature>
<dbReference type="GeneID" id="103592631"/>
<keyword evidence="3" id="KW-0325">Glycoprotein</keyword>
<sequence>MLTQCFEKGRIRCHQYWPEDNKPVTVFGDIVITKLMEDVQIDWTIRDLKIERHGDCMTVHQCNFTAWPEHGVPENSAPLIHFVKLVRASRAHDTTPMIVHCSAGVGRTGVFIALDHLTQHINDHDFVDIYGLVAELRSERMCMVQNLHGDCMTVHQCNFTAWPEHGVPENSAPLIHFVKLVRASRAHDTTPMIVHCSAGVGRTGVFIALDHLTQHINDHDFVDIYGLVAELRSERMCMVQNLVMLSLNGKKPPCEYSEQRLQVDDIFKSQGPKLPPRSSELKCAILKKSACFPRCALLSGLTIL</sequence>
<dbReference type="InterPro" id="IPR000387">
    <property type="entry name" value="Tyr_Pase_dom"/>
</dbReference>
<evidence type="ECO:0000259" key="4">
    <source>
        <dbReference type="PROSITE" id="PS50055"/>
    </source>
</evidence>
<dbReference type="PANTHER" id="PTHR46957:SF1">
    <property type="entry name" value="PHOSPHATIDYLINOSITOL PHOSPHATASE PTPRQ"/>
    <property type="match status" value="1"/>
</dbReference>
<evidence type="ECO:0000259" key="5">
    <source>
        <dbReference type="PROSITE" id="PS50056"/>
    </source>
</evidence>
<evidence type="ECO:0000256" key="3">
    <source>
        <dbReference type="ARBA" id="ARBA00023180"/>
    </source>
</evidence>
<accession>A0ABM0QZ70</accession>
<dbReference type="PROSITE" id="PS50056">
    <property type="entry name" value="TYR_PHOSPHATASE_2"/>
    <property type="match status" value="2"/>
</dbReference>
<dbReference type="InterPro" id="IPR050713">
    <property type="entry name" value="RTP_Phos/Ushers"/>
</dbReference>